<name>F8E1K4_CORRG</name>
<evidence type="ECO:0008006" key="5">
    <source>
        <dbReference type="Google" id="ProtNLM"/>
    </source>
</evidence>
<accession>F8E1K4</accession>
<dbReference type="OrthoDB" id="482456at2"/>
<dbReference type="PANTHER" id="PTHR33542:SF3">
    <property type="entry name" value="SIROHYDROCHLORIN FERROCHELATASE, CHLOROPLASTIC"/>
    <property type="match status" value="1"/>
</dbReference>
<evidence type="ECO:0000256" key="1">
    <source>
        <dbReference type="ARBA" id="ARBA00022723"/>
    </source>
</evidence>
<dbReference type="STRING" id="662755.CRES_0146"/>
<dbReference type="CDD" id="cd03416">
    <property type="entry name" value="CbiX_SirB_N"/>
    <property type="match status" value="1"/>
</dbReference>
<keyword evidence="4" id="KW-1185">Reference proteome</keyword>
<evidence type="ECO:0000256" key="2">
    <source>
        <dbReference type="ARBA" id="ARBA00023239"/>
    </source>
</evidence>
<proteinExistence type="predicted"/>
<dbReference type="eggNOG" id="COG2138">
    <property type="taxonomic scope" value="Bacteria"/>
</dbReference>
<keyword evidence="1" id="KW-0479">Metal-binding</keyword>
<dbReference type="GO" id="GO:0016829">
    <property type="term" value="F:lyase activity"/>
    <property type="evidence" value="ECO:0007669"/>
    <property type="project" value="UniProtKB-KW"/>
</dbReference>
<dbReference type="InterPro" id="IPR050963">
    <property type="entry name" value="Sirohydro_Cobaltochel/CbiX"/>
</dbReference>
<dbReference type="RefSeq" id="WP_013887538.1">
    <property type="nucleotide sequence ID" value="NC_015673.1"/>
</dbReference>
<dbReference type="Proteomes" id="UP000000492">
    <property type="component" value="Chromosome"/>
</dbReference>
<reference evidence="3 4" key="1">
    <citation type="journal article" date="2012" name="BMC Genomics">
        <title>Complete genome sequence, lifestyle, and multi-drug resistance of the human pathogen Corynebacterium resistens DSM 45100 isolated from blood samples of a leukemia patient.</title>
        <authorList>
            <person name="Schroder J."/>
            <person name="Maus I."/>
            <person name="Meyer K."/>
            <person name="Wordemann S."/>
            <person name="Blom J."/>
            <person name="Jaenicke S."/>
            <person name="Schneider J."/>
            <person name="Trost E."/>
            <person name="Tauch A."/>
        </authorList>
    </citation>
    <scope>NUCLEOTIDE SEQUENCE [LARGE SCALE GENOMIC DNA]</scope>
    <source>
        <strain evidence="4">DSM 45100 / JCM 12819 / CCUG 50093 / GTC 2026 / SICGH 158</strain>
    </source>
</reference>
<dbReference type="HOGENOM" id="CLU_056929_4_0_11"/>
<dbReference type="KEGG" id="crd:CRES_0146"/>
<organism evidence="3 4">
    <name type="scientific">Corynebacterium resistens (strain DSM 45100 / JCM 12819 / GTC 2026 / SICGH 158)</name>
    <dbReference type="NCBI Taxonomy" id="662755"/>
    <lineage>
        <taxon>Bacteria</taxon>
        <taxon>Bacillati</taxon>
        <taxon>Actinomycetota</taxon>
        <taxon>Actinomycetes</taxon>
        <taxon>Mycobacteriales</taxon>
        <taxon>Corynebacteriaceae</taxon>
        <taxon>Corynebacterium</taxon>
    </lineage>
</organism>
<dbReference type="EMBL" id="CP002857">
    <property type="protein sequence ID" value="AEI08509.1"/>
    <property type="molecule type" value="Genomic_DNA"/>
</dbReference>
<evidence type="ECO:0000313" key="3">
    <source>
        <dbReference type="EMBL" id="AEI08509.1"/>
    </source>
</evidence>
<sequence>MPIICLSHGSRHPEADVCVAEIARATAELGGCPVYFAHLDFSPSTLTNVAHIVAASGATHATVVPLLFTDAFHMRHDVPAAIAEAEAASGLQLTLAKGIGTGEDLADILAEHTRLHGEGALSADAKVVLYSVGSSTPGANESVQRLAESLATKLQLHPENVTAVPATGEHSGPGVVTQLQPDLVVPLFFSPATLLDRLRHYLENRMPQGACMQVPHLGTAIAPLVLARAEQAQLTTAV</sequence>
<dbReference type="Gene3D" id="3.40.50.1400">
    <property type="match status" value="2"/>
</dbReference>
<dbReference type="AlphaFoldDB" id="F8E1K4"/>
<dbReference type="Pfam" id="PF01903">
    <property type="entry name" value="CbiX"/>
    <property type="match status" value="1"/>
</dbReference>
<dbReference type="InterPro" id="IPR002762">
    <property type="entry name" value="CbiX-like"/>
</dbReference>
<dbReference type="GO" id="GO:0046872">
    <property type="term" value="F:metal ion binding"/>
    <property type="evidence" value="ECO:0007669"/>
    <property type="project" value="UniProtKB-KW"/>
</dbReference>
<keyword evidence="2" id="KW-0456">Lyase</keyword>
<protein>
    <recommendedName>
        <fullName evidence="5">Sirohydrochlorin ferrochelatase</fullName>
    </recommendedName>
</protein>
<dbReference type="PANTHER" id="PTHR33542">
    <property type="entry name" value="SIROHYDROCHLORIN FERROCHELATASE, CHLOROPLASTIC"/>
    <property type="match status" value="1"/>
</dbReference>
<dbReference type="SUPFAM" id="SSF53800">
    <property type="entry name" value="Chelatase"/>
    <property type="match status" value="1"/>
</dbReference>
<evidence type="ECO:0000313" key="4">
    <source>
        <dbReference type="Proteomes" id="UP000000492"/>
    </source>
</evidence>
<gene>
    <name evidence="3" type="primary">cysY</name>
    <name evidence="3" type="ordered locus">CRES_0146</name>
</gene>